<keyword evidence="4" id="KW-1185">Reference proteome</keyword>
<gene>
    <name evidence="3" type="ORF">K4H28_10365</name>
</gene>
<evidence type="ECO:0000259" key="2">
    <source>
        <dbReference type="PROSITE" id="PS50801"/>
    </source>
</evidence>
<evidence type="ECO:0000256" key="1">
    <source>
        <dbReference type="SAM" id="MobiDB-lite"/>
    </source>
</evidence>
<dbReference type="SUPFAM" id="SSF52091">
    <property type="entry name" value="SpoIIaa-like"/>
    <property type="match status" value="1"/>
</dbReference>
<dbReference type="Pfam" id="PF13466">
    <property type="entry name" value="STAS_2"/>
    <property type="match status" value="1"/>
</dbReference>
<feature type="domain" description="STAS" evidence="2">
    <location>
        <begin position="337"/>
        <end position="411"/>
    </location>
</feature>
<reference evidence="3 4" key="1">
    <citation type="submission" date="2021-08" db="EMBL/GenBank/DDBJ databases">
        <title>complete genome sequencing of Deefgea sp. D25.</title>
        <authorList>
            <person name="Bae J.-W."/>
            <person name="Gim D.-H."/>
        </authorList>
    </citation>
    <scope>NUCLEOTIDE SEQUENCE [LARGE SCALE GENOMIC DNA]</scope>
    <source>
        <strain evidence="3 4">D25</strain>
    </source>
</reference>
<sequence>MFSFFRKKDPDGNDPQTQSGPATVAARDQGVATQSKPFGPETVMPLANDAASSAIESHNDTQQYDLSTLTIEVESSSDVLSPAEEQAAMLHANNQLLAAIGILEAEKPEFIGKRKLEPWLMLFELYQQQQNRQAYDALGLDFVVAFEKTPPVWRQQTNKPQVATSASAYHAFPAELTIGNIEKEAQKFLAIRQKTPDIRVDFSKLKKIDAMGAAELVAVLPRRHKQQGQLQILGSQSLIDVIKPKIEVGRRIPAEAPFWLLLIEIHQILGLQEEFENLAVDYAITFEVSPPSWDPLQAPKTGAQIAKDEASARAEVEQAADQQNQLIGIITADQPQLLEKINDLISNNTNVTLDFARVDRIDFESAGQLLNRAMGWLQQGKQIQIVNVNELVLGLLRVMGITEMLQVERRK</sequence>
<dbReference type="InterPro" id="IPR036513">
    <property type="entry name" value="STAS_dom_sf"/>
</dbReference>
<dbReference type="Proteomes" id="UP000825679">
    <property type="component" value="Chromosome"/>
</dbReference>
<dbReference type="PROSITE" id="PS50801">
    <property type="entry name" value="STAS"/>
    <property type="match status" value="1"/>
</dbReference>
<dbReference type="CDD" id="cd07043">
    <property type="entry name" value="STAS_anti-anti-sigma_factors"/>
    <property type="match status" value="1"/>
</dbReference>
<dbReference type="EMBL" id="CP081150">
    <property type="protein sequence ID" value="QZA76728.1"/>
    <property type="molecule type" value="Genomic_DNA"/>
</dbReference>
<proteinExistence type="predicted"/>
<accession>A0ABX8Z2C0</accession>
<feature type="region of interest" description="Disordered" evidence="1">
    <location>
        <begin position="1"/>
        <end position="41"/>
    </location>
</feature>
<evidence type="ECO:0000313" key="4">
    <source>
        <dbReference type="Proteomes" id="UP000825679"/>
    </source>
</evidence>
<feature type="compositionally biased region" description="Basic and acidic residues" evidence="1">
    <location>
        <begin position="1"/>
        <end position="11"/>
    </location>
</feature>
<organism evidence="3 4">
    <name type="scientific">Deefgea tanakiae</name>
    <dbReference type="NCBI Taxonomy" id="2865840"/>
    <lineage>
        <taxon>Bacteria</taxon>
        <taxon>Pseudomonadati</taxon>
        <taxon>Pseudomonadota</taxon>
        <taxon>Betaproteobacteria</taxon>
        <taxon>Neisseriales</taxon>
        <taxon>Chitinibacteraceae</taxon>
        <taxon>Deefgea</taxon>
    </lineage>
</organism>
<dbReference type="InterPro" id="IPR002645">
    <property type="entry name" value="STAS_dom"/>
</dbReference>
<name>A0ABX8Z2C0_9NEIS</name>
<evidence type="ECO:0000313" key="3">
    <source>
        <dbReference type="EMBL" id="QZA76728.1"/>
    </source>
</evidence>
<dbReference type="RefSeq" id="WP_221005131.1">
    <property type="nucleotide sequence ID" value="NZ_CP081150.1"/>
</dbReference>
<dbReference type="InterPro" id="IPR058548">
    <property type="entry name" value="MlaB-like_STAS"/>
</dbReference>
<dbReference type="Gene3D" id="3.30.750.24">
    <property type="entry name" value="STAS domain"/>
    <property type="match status" value="1"/>
</dbReference>
<protein>
    <submittedName>
        <fullName evidence="3">STAS domain-containing protein</fullName>
    </submittedName>
</protein>